<keyword evidence="5" id="KW-0472">Membrane</keyword>
<protein>
    <submittedName>
        <fullName evidence="7">Putative transferase</fullName>
        <ecNumber evidence="7">2.7.-.-</ecNumber>
    </submittedName>
</protein>
<evidence type="ECO:0000259" key="6">
    <source>
        <dbReference type="Pfam" id="PF12819"/>
    </source>
</evidence>
<dbReference type="GO" id="GO:0016740">
    <property type="term" value="F:transferase activity"/>
    <property type="evidence" value="ECO:0007669"/>
    <property type="project" value="UniProtKB-KW"/>
</dbReference>
<keyword evidence="7" id="KW-0808">Transferase</keyword>
<organism evidence="7 8">
    <name type="scientific">Rosa chinensis</name>
    <name type="common">China rose</name>
    <dbReference type="NCBI Taxonomy" id="74649"/>
    <lineage>
        <taxon>Eukaryota</taxon>
        <taxon>Viridiplantae</taxon>
        <taxon>Streptophyta</taxon>
        <taxon>Embryophyta</taxon>
        <taxon>Tracheophyta</taxon>
        <taxon>Spermatophyta</taxon>
        <taxon>Magnoliopsida</taxon>
        <taxon>eudicotyledons</taxon>
        <taxon>Gunneridae</taxon>
        <taxon>Pentapetalae</taxon>
        <taxon>rosids</taxon>
        <taxon>fabids</taxon>
        <taxon>Rosales</taxon>
        <taxon>Rosaceae</taxon>
        <taxon>Rosoideae</taxon>
        <taxon>Rosoideae incertae sedis</taxon>
        <taxon>Rosa</taxon>
    </lineage>
</organism>
<reference evidence="7 8" key="1">
    <citation type="journal article" date="2018" name="Nat. Genet.">
        <title>The Rosa genome provides new insights in the design of modern roses.</title>
        <authorList>
            <person name="Bendahmane M."/>
        </authorList>
    </citation>
    <scope>NUCLEOTIDE SEQUENCE [LARGE SCALE GENOMIC DNA]</scope>
    <source>
        <strain evidence="8">cv. Old Blush</strain>
    </source>
</reference>
<gene>
    <name evidence="7" type="ORF">RchiOBHm_Chr2g0141271</name>
</gene>
<name>A0A2P6RXI7_ROSCH</name>
<dbReference type="InterPro" id="IPR024788">
    <property type="entry name" value="Malectin-like_Carb-bd_dom"/>
</dbReference>
<keyword evidence="2" id="KW-0812">Transmembrane</keyword>
<proteinExistence type="predicted"/>
<dbReference type="PANTHER" id="PTHR45631">
    <property type="entry name" value="OS07G0107800 PROTEIN-RELATED"/>
    <property type="match status" value="1"/>
</dbReference>
<dbReference type="Proteomes" id="UP000238479">
    <property type="component" value="Chromosome 2"/>
</dbReference>
<evidence type="ECO:0000256" key="3">
    <source>
        <dbReference type="ARBA" id="ARBA00022729"/>
    </source>
</evidence>
<dbReference type="OMA" id="TMEIIHI"/>
<evidence type="ECO:0000313" key="8">
    <source>
        <dbReference type="Proteomes" id="UP000238479"/>
    </source>
</evidence>
<dbReference type="STRING" id="74649.A0A2P6RXI7"/>
<accession>A0A2P6RXI7</accession>
<evidence type="ECO:0000256" key="1">
    <source>
        <dbReference type="ARBA" id="ARBA00004167"/>
    </source>
</evidence>
<evidence type="ECO:0000313" key="7">
    <source>
        <dbReference type="EMBL" id="PRQ51158.1"/>
    </source>
</evidence>
<dbReference type="EC" id="2.7.-.-" evidence="7"/>
<evidence type="ECO:0000256" key="4">
    <source>
        <dbReference type="ARBA" id="ARBA00022989"/>
    </source>
</evidence>
<dbReference type="AlphaFoldDB" id="A0A2P6RXI7"/>
<evidence type="ECO:0000256" key="2">
    <source>
        <dbReference type="ARBA" id="ARBA00022692"/>
    </source>
</evidence>
<dbReference type="EMBL" id="PDCK01000040">
    <property type="protein sequence ID" value="PRQ51158.1"/>
    <property type="molecule type" value="Genomic_DNA"/>
</dbReference>
<dbReference type="Gramene" id="PRQ51158">
    <property type="protein sequence ID" value="PRQ51158"/>
    <property type="gene ID" value="RchiOBHm_Chr2g0141271"/>
</dbReference>
<keyword evidence="8" id="KW-1185">Reference proteome</keyword>
<keyword evidence="3" id="KW-0732">Signal</keyword>
<keyword evidence="4" id="KW-1133">Transmembrane helix</keyword>
<comment type="caution">
    <text evidence="7">The sequence shown here is derived from an EMBL/GenBank/DDBJ whole genome shotgun (WGS) entry which is preliminary data.</text>
</comment>
<dbReference type="GO" id="GO:0016020">
    <property type="term" value="C:membrane"/>
    <property type="evidence" value="ECO:0007669"/>
    <property type="project" value="UniProtKB-SubCell"/>
</dbReference>
<comment type="subcellular location">
    <subcellularLocation>
        <location evidence="1">Membrane</location>
        <topology evidence="1">Single-pass membrane protein</topology>
    </subcellularLocation>
</comment>
<evidence type="ECO:0000256" key="5">
    <source>
        <dbReference type="ARBA" id="ARBA00023136"/>
    </source>
</evidence>
<feature type="domain" description="Malectin-like" evidence="6">
    <location>
        <begin position="2"/>
        <end position="104"/>
    </location>
</feature>
<dbReference type="Pfam" id="PF12819">
    <property type="entry name" value="Malectin_like"/>
    <property type="match status" value="1"/>
</dbReference>
<dbReference type="PANTHER" id="PTHR45631:SF202">
    <property type="entry name" value="SENESCENCE-INDUCED RECEPTOR-LIKE SERINE_THREONINE-PROTEIN KINASE"/>
    <property type="match status" value="1"/>
</dbReference>
<sequence>MKYLIRAGFFYGNYDGDNKLPVFELHLGAKWWDTVRFEDASTDKKKELIHTPLRNYIHVCLVNIGSGIPFISAIELRPLPNETYQTQTAAGSLELVWRYDTGQMGTL</sequence>